<dbReference type="InterPro" id="IPR011006">
    <property type="entry name" value="CheY-like_superfamily"/>
</dbReference>
<keyword evidence="6 17" id="KW-0418">Kinase</keyword>
<feature type="domain" description="HPt" evidence="16">
    <location>
        <begin position="678"/>
        <end position="777"/>
    </location>
</feature>
<comment type="subunit">
    <text evidence="9">At low DSF concentrations, interacts with RpfF.</text>
</comment>
<dbReference type="PANTHER" id="PTHR45339:SF5">
    <property type="entry name" value="HISTIDINE KINASE"/>
    <property type="match status" value="1"/>
</dbReference>
<dbReference type="FunFam" id="1.10.287.130:FF:000002">
    <property type="entry name" value="Two-component osmosensing histidine kinase"/>
    <property type="match status" value="1"/>
</dbReference>
<evidence type="ECO:0000259" key="16">
    <source>
        <dbReference type="PROSITE" id="PS50894"/>
    </source>
</evidence>
<evidence type="ECO:0000256" key="4">
    <source>
        <dbReference type="ARBA" id="ARBA00022679"/>
    </source>
</evidence>
<dbReference type="SUPFAM" id="SSF55874">
    <property type="entry name" value="ATPase domain of HSP90 chaperone/DNA topoisomerase II/histidine kinase"/>
    <property type="match status" value="1"/>
</dbReference>
<evidence type="ECO:0000256" key="8">
    <source>
        <dbReference type="ARBA" id="ARBA00023012"/>
    </source>
</evidence>
<evidence type="ECO:0000256" key="13">
    <source>
        <dbReference type="SAM" id="Coils"/>
    </source>
</evidence>
<dbReference type="InterPro" id="IPR035965">
    <property type="entry name" value="PAS-like_dom_sf"/>
</dbReference>
<keyword evidence="13" id="KW-0175">Coiled coil</keyword>
<evidence type="ECO:0000256" key="10">
    <source>
        <dbReference type="ARBA" id="ARBA00068150"/>
    </source>
</evidence>
<dbReference type="HOGENOM" id="CLU_000445_114_15_10"/>
<dbReference type="CDD" id="cd16922">
    <property type="entry name" value="HATPase_EvgS-ArcB-TorS-like"/>
    <property type="match status" value="1"/>
</dbReference>
<evidence type="ECO:0000256" key="1">
    <source>
        <dbReference type="ARBA" id="ARBA00000085"/>
    </source>
</evidence>
<dbReference type="InterPro" id="IPR003594">
    <property type="entry name" value="HATPase_dom"/>
</dbReference>
<dbReference type="InterPro" id="IPR005467">
    <property type="entry name" value="His_kinase_dom"/>
</dbReference>
<dbReference type="InterPro" id="IPR004358">
    <property type="entry name" value="Sig_transdc_His_kin-like_C"/>
</dbReference>
<dbReference type="Pfam" id="PF08448">
    <property type="entry name" value="PAS_4"/>
    <property type="match status" value="1"/>
</dbReference>
<sequence>MDSLLPVSPDLLNAAQAHERIQALEQELRQVRAEARTVEARLGQLVNHLQEGILLTDHTGHIALVNERFCALWELEEPADYWLGRRWEEMAAVMLPLAADSVMFEQRVHALRAAGQPVFNELIELQDGRVLERDFVPVRQIDGLNARTLIRLRDATEYQRATEQLRAVASIPGQNPNPIFRIDADGQVLYSNTAANVLHASLEEKDQNRLFTKAQRLAAAALSQNTPWQVDVPVGASFYAVFVAPFPEEGYANLYLVNITKRMLAEQELNHAKDEAEAAVRARENFLANMSHEIRTPMNGVLGMAAQLGKTRLDTRQQDLLRIIRTSGQHLLSIINDVLDMAKITSGKLEFEQTAFNLCDSMNEALQPLMHQAIEKGITVSGTLLKESCPLPWVLGDPYRINQILINLMANAVKFTERGGHINVVGRQVDSTPETLTVEFAVTDTGIGIPESQRARIFEGFTQAYADTTRHFGGTGLGLSISRAIVEQLNGVLTVESEVGKGSTFRFQLALPRTPAVVEAPAMSSYNTGALHGRRVLLVEDNQINRDVARMLLEEWGVVVDEAENGQQGVDMYQQQLYDAVLMDIQMPGMSGLDATAIIRQLPDARQANVPILALTANAFRADNARYLAAGINACLAKPFEEAELYQELKNLLQEPNTPAVTTLSYDLTKLRALSHGREAFVGKIIRSFLANVPVSIAQLEAAAASGDWQQVAALVHHIKPGIESLGVREVAGALQQLEQLETGHGTEARPLHEAVARLVAQVKRALHELRQELPANS</sequence>
<evidence type="ECO:0000259" key="15">
    <source>
        <dbReference type="PROSITE" id="PS50110"/>
    </source>
</evidence>
<evidence type="ECO:0000256" key="9">
    <source>
        <dbReference type="ARBA" id="ARBA00064003"/>
    </source>
</evidence>
<dbReference type="PANTHER" id="PTHR45339">
    <property type="entry name" value="HYBRID SIGNAL TRANSDUCTION HISTIDINE KINASE J"/>
    <property type="match status" value="1"/>
</dbReference>
<keyword evidence="18" id="KW-1185">Reference proteome</keyword>
<dbReference type="PATRIC" id="fig|1227739.3.peg.656"/>
<evidence type="ECO:0000256" key="3">
    <source>
        <dbReference type="ARBA" id="ARBA00022553"/>
    </source>
</evidence>
<dbReference type="AlphaFoldDB" id="W8F2H6"/>
<dbReference type="STRING" id="1227739.Hsw_0390"/>
<dbReference type="OrthoDB" id="9797097at2"/>
<dbReference type="CDD" id="cd00082">
    <property type="entry name" value="HisKA"/>
    <property type="match status" value="1"/>
</dbReference>
<dbReference type="PROSITE" id="PS50109">
    <property type="entry name" value="HIS_KIN"/>
    <property type="match status" value="1"/>
</dbReference>
<dbReference type="Pfam" id="PF01627">
    <property type="entry name" value="Hpt"/>
    <property type="match status" value="1"/>
</dbReference>
<dbReference type="InterPro" id="IPR008207">
    <property type="entry name" value="Sig_transdc_His_kin_Hpt_dom"/>
</dbReference>
<dbReference type="GO" id="GO:0005524">
    <property type="term" value="F:ATP binding"/>
    <property type="evidence" value="ECO:0007669"/>
    <property type="project" value="UniProtKB-KW"/>
</dbReference>
<feature type="coiled-coil region" evidence="13">
    <location>
        <begin position="14"/>
        <end position="41"/>
    </location>
</feature>
<keyword evidence="7" id="KW-0067">ATP-binding</keyword>
<name>W8F2H6_9BACT</name>
<dbReference type="InterPro" id="IPR036641">
    <property type="entry name" value="HPT_dom_sf"/>
</dbReference>
<evidence type="ECO:0000259" key="14">
    <source>
        <dbReference type="PROSITE" id="PS50109"/>
    </source>
</evidence>
<dbReference type="InterPro" id="IPR036097">
    <property type="entry name" value="HisK_dim/P_sf"/>
</dbReference>
<feature type="modified residue" description="Phosphohistidine" evidence="11">
    <location>
        <position position="717"/>
    </location>
</feature>
<dbReference type="SUPFAM" id="SSF47226">
    <property type="entry name" value="Histidine-containing phosphotransfer domain, HPT domain"/>
    <property type="match status" value="1"/>
</dbReference>
<dbReference type="SUPFAM" id="SSF47384">
    <property type="entry name" value="Homodimeric domain of signal transducing histidine kinase"/>
    <property type="match status" value="1"/>
</dbReference>
<dbReference type="InterPro" id="IPR013656">
    <property type="entry name" value="PAS_4"/>
</dbReference>
<proteinExistence type="predicted"/>
<feature type="modified residue" description="4-aspartylphosphate" evidence="12">
    <location>
        <position position="584"/>
    </location>
</feature>
<dbReference type="KEGG" id="hsw:Hsw_0390"/>
<dbReference type="PROSITE" id="PS50894">
    <property type="entry name" value="HPT"/>
    <property type="match status" value="1"/>
</dbReference>
<evidence type="ECO:0000256" key="12">
    <source>
        <dbReference type="PROSITE-ProRule" id="PRU00169"/>
    </source>
</evidence>
<reference evidence="17 18" key="1">
    <citation type="submission" date="2014-01" db="EMBL/GenBank/DDBJ databases">
        <title>Complete genome sequence of ionizing-radiation resistance bacterium Hymenobacter swuensis DY53.</title>
        <authorList>
            <person name="Jung J.-H."/>
            <person name="Jeong S.-W."/>
            <person name="Joe M.-H."/>
            <person name="Cho y.-j."/>
            <person name="Kim M.-K."/>
            <person name="Lim S.-Y."/>
        </authorList>
    </citation>
    <scope>NUCLEOTIDE SEQUENCE [LARGE SCALE GENOMIC DNA]</scope>
    <source>
        <strain evidence="17 18">DY53</strain>
    </source>
</reference>
<dbReference type="PRINTS" id="PR00344">
    <property type="entry name" value="BCTRLSENSOR"/>
</dbReference>
<keyword evidence="8" id="KW-0902">Two-component regulatory system</keyword>
<dbReference type="EC" id="2.7.13.3" evidence="2"/>
<dbReference type="GO" id="GO:0000155">
    <property type="term" value="F:phosphorelay sensor kinase activity"/>
    <property type="evidence" value="ECO:0007669"/>
    <property type="project" value="InterPro"/>
</dbReference>
<evidence type="ECO:0000256" key="5">
    <source>
        <dbReference type="ARBA" id="ARBA00022741"/>
    </source>
</evidence>
<keyword evidence="5" id="KW-0547">Nucleotide-binding</keyword>
<dbReference type="Gene3D" id="1.20.120.160">
    <property type="entry name" value="HPT domain"/>
    <property type="match status" value="1"/>
</dbReference>
<dbReference type="InterPro" id="IPR001789">
    <property type="entry name" value="Sig_transdc_resp-reg_receiver"/>
</dbReference>
<dbReference type="EMBL" id="CP007145">
    <property type="protein sequence ID" value="AHJ95985.1"/>
    <property type="molecule type" value="Genomic_DNA"/>
</dbReference>
<dbReference type="SUPFAM" id="SSF55785">
    <property type="entry name" value="PYP-like sensor domain (PAS domain)"/>
    <property type="match status" value="1"/>
</dbReference>
<dbReference type="eggNOG" id="COG0642">
    <property type="taxonomic scope" value="Bacteria"/>
</dbReference>
<dbReference type="Pfam" id="PF00512">
    <property type="entry name" value="HisKA"/>
    <property type="match status" value="1"/>
</dbReference>
<keyword evidence="4 17" id="KW-0808">Transferase</keyword>
<feature type="domain" description="Response regulatory" evidence="15">
    <location>
        <begin position="535"/>
        <end position="653"/>
    </location>
</feature>
<dbReference type="Pfam" id="PF00072">
    <property type="entry name" value="Response_reg"/>
    <property type="match status" value="1"/>
</dbReference>
<dbReference type="InterPro" id="IPR036890">
    <property type="entry name" value="HATPase_C_sf"/>
</dbReference>
<evidence type="ECO:0000256" key="6">
    <source>
        <dbReference type="ARBA" id="ARBA00022777"/>
    </source>
</evidence>
<organism evidence="17 18">
    <name type="scientific">Hymenobacter swuensis DY53</name>
    <dbReference type="NCBI Taxonomy" id="1227739"/>
    <lineage>
        <taxon>Bacteria</taxon>
        <taxon>Pseudomonadati</taxon>
        <taxon>Bacteroidota</taxon>
        <taxon>Cytophagia</taxon>
        <taxon>Cytophagales</taxon>
        <taxon>Hymenobacteraceae</taxon>
        <taxon>Hymenobacter</taxon>
    </lineage>
</organism>
<dbReference type="SMART" id="SM00388">
    <property type="entry name" value="HisKA"/>
    <property type="match status" value="1"/>
</dbReference>
<dbReference type="FunFam" id="3.30.565.10:FF:000010">
    <property type="entry name" value="Sensor histidine kinase RcsC"/>
    <property type="match status" value="1"/>
</dbReference>
<dbReference type="PROSITE" id="PS50110">
    <property type="entry name" value="RESPONSE_REGULATORY"/>
    <property type="match status" value="1"/>
</dbReference>
<dbReference type="InterPro" id="IPR003661">
    <property type="entry name" value="HisK_dim/P_dom"/>
</dbReference>
<dbReference type="Proteomes" id="UP000019423">
    <property type="component" value="Chromosome"/>
</dbReference>
<dbReference type="Gene3D" id="1.10.287.130">
    <property type="match status" value="1"/>
</dbReference>
<accession>W8F2H6</accession>
<protein>
    <recommendedName>
        <fullName evidence="10">Sensory/regulatory protein RpfC</fullName>
        <ecNumber evidence="2">2.7.13.3</ecNumber>
    </recommendedName>
</protein>
<dbReference type="SMART" id="SM00387">
    <property type="entry name" value="HATPase_c"/>
    <property type="match status" value="1"/>
</dbReference>
<dbReference type="Pfam" id="PF02518">
    <property type="entry name" value="HATPase_c"/>
    <property type="match status" value="1"/>
</dbReference>
<dbReference type="GO" id="GO:0005886">
    <property type="term" value="C:plasma membrane"/>
    <property type="evidence" value="ECO:0007669"/>
    <property type="project" value="UniProtKB-SubCell"/>
</dbReference>
<dbReference type="Gene3D" id="3.30.450.20">
    <property type="entry name" value="PAS domain"/>
    <property type="match status" value="1"/>
</dbReference>
<evidence type="ECO:0000256" key="11">
    <source>
        <dbReference type="PROSITE-ProRule" id="PRU00110"/>
    </source>
</evidence>
<evidence type="ECO:0000313" key="18">
    <source>
        <dbReference type="Proteomes" id="UP000019423"/>
    </source>
</evidence>
<evidence type="ECO:0000256" key="2">
    <source>
        <dbReference type="ARBA" id="ARBA00012438"/>
    </source>
</evidence>
<dbReference type="SMART" id="SM00448">
    <property type="entry name" value="REC"/>
    <property type="match status" value="1"/>
</dbReference>
<dbReference type="CDD" id="cd17546">
    <property type="entry name" value="REC_hyHK_CKI1_RcsC-like"/>
    <property type="match status" value="1"/>
</dbReference>
<dbReference type="Gene3D" id="3.40.50.2300">
    <property type="match status" value="1"/>
</dbReference>
<gene>
    <name evidence="17" type="ORF">Hsw_0390</name>
</gene>
<feature type="domain" description="Histidine kinase" evidence="14">
    <location>
        <begin position="289"/>
        <end position="513"/>
    </location>
</feature>
<evidence type="ECO:0000313" key="17">
    <source>
        <dbReference type="EMBL" id="AHJ95985.1"/>
    </source>
</evidence>
<evidence type="ECO:0000256" key="7">
    <source>
        <dbReference type="ARBA" id="ARBA00022840"/>
    </source>
</evidence>
<keyword evidence="3 12" id="KW-0597">Phosphoprotein</keyword>
<dbReference type="SUPFAM" id="SSF52172">
    <property type="entry name" value="CheY-like"/>
    <property type="match status" value="1"/>
</dbReference>
<dbReference type="RefSeq" id="WP_071883055.1">
    <property type="nucleotide sequence ID" value="NZ_CP007145.1"/>
</dbReference>
<comment type="catalytic activity">
    <reaction evidence="1">
        <text>ATP + protein L-histidine = ADP + protein N-phospho-L-histidine.</text>
        <dbReference type="EC" id="2.7.13.3"/>
    </reaction>
</comment>
<dbReference type="Gene3D" id="3.30.565.10">
    <property type="entry name" value="Histidine kinase-like ATPase, C-terminal domain"/>
    <property type="match status" value="1"/>
</dbReference>